<dbReference type="AlphaFoldDB" id="A0AAJ1R9V0"/>
<feature type="transmembrane region" description="Helical" evidence="2">
    <location>
        <begin position="67"/>
        <end position="86"/>
    </location>
</feature>
<keyword evidence="1" id="KW-0175">Coiled coil</keyword>
<evidence type="ECO:0000313" key="4">
    <source>
        <dbReference type="EMBL" id="QAS69766.1"/>
    </source>
</evidence>
<reference evidence="3" key="2">
    <citation type="submission" date="2019-01" db="EMBL/GenBank/DDBJ databases">
        <title>Oenococcus sicerae UCMA17102.</title>
        <authorList>
            <person name="Cousin F.J."/>
            <person name="Le Guellec R."/>
            <person name="Cretenet M."/>
        </authorList>
    </citation>
    <scope>NUCLEOTIDE SEQUENCE</scope>
    <source>
        <strain evidence="3">UCMA17102</strain>
    </source>
</reference>
<keyword evidence="5" id="KW-1185">Reference proteome</keyword>
<reference evidence="4 5" key="1">
    <citation type="journal article" date="2019" name="Syst. Appl. Microbiol.">
        <title>Oenococcus sicerae sp. nov., isolated from French cider.</title>
        <authorList>
            <person name="Cousin F.J."/>
            <person name="Le Guellec R."/>
            <person name="Chagnot C."/>
            <person name="Goux D."/>
            <person name="Dalmasso M."/>
            <person name="Laplace J.M."/>
            <person name="Cretenet M."/>
        </authorList>
    </citation>
    <scope>NUCLEOTIDE SEQUENCE [LARGE SCALE GENOMIC DNA]</scope>
    <source>
        <strain evidence="4 5">UCMA 15228</strain>
    </source>
</reference>
<gene>
    <name evidence="4" type="ORF">DLJ48_04130</name>
    <name evidence="3" type="ORF">EVC35_03955</name>
</gene>
<protein>
    <submittedName>
        <fullName evidence="3">Uncharacterized protein</fullName>
    </submittedName>
</protein>
<dbReference type="EMBL" id="SDWY01000002">
    <property type="protein sequence ID" value="MDN6900160.1"/>
    <property type="molecule type" value="Genomic_DNA"/>
</dbReference>
<accession>A0AAJ1R9V0</accession>
<dbReference type="EMBL" id="CP029684">
    <property type="protein sequence ID" value="QAS69766.1"/>
    <property type="molecule type" value="Genomic_DNA"/>
</dbReference>
<evidence type="ECO:0000313" key="6">
    <source>
        <dbReference type="Proteomes" id="UP001167919"/>
    </source>
</evidence>
<feature type="coiled-coil region" evidence="1">
    <location>
        <begin position="90"/>
        <end position="117"/>
    </location>
</feature>
<keyword evidence="2" id="KW-0472">Membrane</keyword>
<reference evidence="4" key="3">
    <citation type="submission" date="2020-01" db="EMBL/GenBank/DDBJ databases">
        <authorList>
            <person name="Cousin F.J."/>
            <person name="Le Guellec R."/>
            <person name="Cretenet M."/>
        </authorList>
    </citation>
    <scope>NUCLEOTIDE SEQUENCE</scope>
    <source>
        <strain evidence="4">UCMA 15228</strain>
    </source>
</reference>
<sequence length="122" mass="13461">MQNNDSENKSGFSRFLDSIPAVLSSTASIMIFLFLFVYLFIFGLLGFIPGLKFLEPSNTTQLILGNYTNVLSALGAAIAAGVGSSVHKHVREHRKQTADLQTTVDRLEKKIDQLSKQVNETK</sequence>
<dbReference type="RefSeq" id="WP_128686178.1">
    <property type="nucleotide sequence ID" value="NZ_CP029684.2"/>
</dbReference>
<evidence type="ECO:0000256" key="2">
    <source>
        <dbReference type="SAM" id="Phobius"/>
    </source>
</evidence>
<dbReference type="Proteomes" id="UP000286907">
    <property type="component" value="Chromosome"/>
</dbReference>
<keyword evidence="2" id="KW-0812">Transmembrane</keyword>
<name>A0AAJ1R9V0_9LACO</name>
<proteinExistence type="predicted"/>
<evidence type="ECO:0000256" key="1">
    <source>
        <dbReference type="SAM" id="Coils"/>
    </source>
</evidence>
<organism evidence="3 6">
    <name type="scientific">Oenococcus sicerae</name>
    <dbReference type="NCBI Taxonomy" id="2203724"/>
    <lineage>
        <taxon>Bacteria</taxon>
        <taxon>Bacillati</taxon>
        <taxon>Bacillota</taxon>
        <taxon>Bacilli</taxon>
        <taxon>Lactobacillales</taxon>
        <taxon>Lactobacillaceae</taxon>
        <taxon>Oenococcus</taxon>
    </lineage>
</organism>
<keyword evidence="2" id="KW-1133">Transmembrane helix</keyword>
<evidence type="ECO:0000313" key="3">
    <source>
        <dbReference type="EMBL" id="MDN6900160.1"/>
    </source>
</evidence>
<dbReference type="Proteomes" id="UP001167919">
    <property type="component" value="Unassembled WGS sequence"/>
</dbReference>
<feature type="transmembrane region" description="Helical" evidence="2">
    <location>
        <begin position="21"/>
        <end position="47"/>
    </location>
</feature>
<evidence type="ECO:0000313" key="5">
    <source>
        <dbReference type="Proteomes" id="UP000286907"/>
    </source>
</evidence>